<feature type="compositionally biased region" description="Polar residues" evidence="1">
    <location>
        <begin position="235"/>
        <end position="248"/>
    </location>
</feature>
<gene>
    <name evidence="3" type="ORF">LAFE_0C08460G</name>
</gene>
<evidence type="ECO:0000259" key="2">
    <source>
        <dbReference type="Pfam" id="PF06991"/>
    </source>
</evidence>
<evidence type="ECO:0000256" key="1">
    <source>
        <dbReference type="SAM" id="MobiDB-lite"/>
    </source>
</evidence>
<dbReference type="OMA" id="WFERQNE"/>
<feature type="compositionally biased region" description="Polar residues" evidence="1">
    <location>
        <begin position="33"/>
        <end position="52"/>
    </location>
</feature>
<organism evidence="3 4">
    <name type="scientific">Lachancea fermentati</name>
    <name type="common">Zygosaccharomyces fermentati</name>
    <dbReference type="NCBI Taxonomy" id="4955"/>
    <lineage>
        <taxon>Eukaryota</taxon>
        <taxon>Fungi</taxon>
        <taxon>Dikarya</taxon>
        <taxon>Ascomycota</taxon>
        <taxon>Saccharomycotina</taxon>
        <taxon>Saccharomycetes</taxon>
        <taxon>Saccharomycetales</taxon>
        <taxon>Saccharomycetaceae</taxon>
        <taxon>Lachancea</taxon>
    </lineage>
</organism>
<feature type="region of interest" description="Disordered" evidence="1">
    <location>
        <begin position="1"/>
        <end position="153"/>
    </location>
</feature>
<dbReference type="STRING" id="4955.A0A1G4M9X4"/>
<feature type="compositionally biased region" description="Basic and acidic residues" evidence="1">
    <location>
        <begin position="225"/>
        <end position="234"/>
    </location>
</feature>
<name>A0A1G4M9X4_LACFM</name>
<evidence type="ECO:0000313" key="3">
    <source>
        <dbReference type="EMBL" id="SCW00630.1"/>
    </source>
</evidence>
<feature type="compositionally biased region" description="Polar residues" evidence="1">
    <location>
        <begin position="296"/>
        <end position="306"/>
    </location>
</feature>
<feature type="compositionally biased region" description="Low complexity" evidence="1">
    <location>
        <begin position="18"/>
        <end position="31"/>
    </location>
</feature>
<evidence type="ECO:0000313" key="4">
    <source>
        <dbReference type="Proteomes" id="UP000190831"/>
    </source>
</evidence>
<feature type="region of interest" description="Disordered" evidence="1">
    <location>
        <begin position="225"/>
        <end position="312"/>
    </location>
</feature>
<feature type="compositionally biased region" description="Polar residues" evidence="1">
    <location>
        <begin position="128"/>
        <end position="145"/>
    </location>
</feature>
<feature type="compositionally biased region" description="Acidic residues" evidence="1">
    <location>
        <begin position="80"/>
        <end position="114"/>
    </location>
</feature>
<dbReference type="AlphaFoldDB" id="A0A1G4M9X4"/>
<dbReference type="InterPro" id="IPR009730">
    <property type="entry name" value="MFAP1_C"/>
</dbReference>
<sequence length="337" mass="38486">MAIRHFRKKLDVDHENQSDISSSDDSSSDESPINHQIQPHGTESIEKSSPSRQLHGDLRTSSRTLEGPRSSDLIRNQQQSEDEHEIETSNENEDSNDDTTDSTDSSDDATSEDEVVLHKPIFLKKSRGGSSITKLDTSRVQPTSERSNKKERTLQRIEHEHRVIKDGEQHRQIGANYSSDKSQVILLMALDDNDEIDPQAEHEAWLERQRARELRLREKLEAKQAEFEEREDRILNSQGTHSSSTQPMKSGLQFKPQDRIKRQKIAGVKDEKKNQKTKTVFYQDDGNADYGKIPEKQNSSGRTAKFSTKPRALDKLQISLRKDVGNSPNEDNEYSII</sequence>
<reference evidence="3 4" key="1">
    <citation type="submission" date="2016-03" db="EMBL/GenBank/DDBJ databases">
        <authorList>
            <person name="Devillers H."/>
        </authorList>
    </citation>
    <scope>NUCLEOTIDE SEQUENCE [LARGE SCALE GENOMIC DNA]</scope>
    <source>
        <strain evidence="3">CBS 6772</strain>
    </source>
</reference>
<dbReference type="EMBL" id="LT598485">
    <property type="protein sequence ID" value="SCW00630.1"/>
    <property type="molecule type" value="Genomic_DNA"/>
</dbReference>
<feature type="domain" description="Micro-fibrillar-associated protein 1 C-terminal" evidence="2">
    <location>
        <begin position="112"/>
        <end position="234"/>
    </location>
</feature>
<protein>
    <submittedName>
        <fullName evidence="3">LAFE_0C08460g1_1</fullName>
    </submittedName>
</protein>
<keyword evidence="4" id="KW-1185">Reference proteome</keyword>
<accession>A0A1G4M9X4</accession>
<dbReference type="Proteomes" id="UP000190831">
    <property type="component" value="Chromosome C"/>
</dbReference>
<proteinExistence type="predicted"/>
<dbReference type="Pfam" id="PF06991">
    <property type="entry name" value="MFAP1"/>
    <property type="match status" value="1"/>
</dbReference>